<evidence type="ECO:0000313" key="1">
    <source>
        <dbReference type="EMBL" id="MDL5055895.1"/>
    </source>
</evidence>
<name>A0ABT7LXR7_9CYAN</name>
<dbReference type="Proteomes" id="UP001230986">
    <property type="component" value="Unassembled WGS sequence"/>
</dbReference>
<accession>A0ABT7LXR7</accession>
<sequence length="323" mass="34469">MATVVNFDDVRKAIVSILQSSTTAYGSGSTGSTPDGSNAMFVSNEEIQDAVLYTDAEICTLIANTPQSPFQSTFAQTSTALNTGSFGGVNLPARNGMVIKVTGLNGQATAEVDNYDFTDNEVNSIGHGFVTGQAVTLVILTGDGGTQPTELSFGTTYYVIFRTVDAFSLAYSPYEAQNDIEIDFTVGDAETGTSGYAPNYVEQYKGRNADEIKEVNMFPARFGVNTASNSVVPWFFIEGNVLYSTALYSKVIYTDYTKTNAPQAPQNFRNALVAGAVARLLKDGADESVLGYYNQLFAQYMQQIAAGATVLPEFAGYAIAGKG</sequence>
<reference evidence="1 2" key="1">
    <citation type="submission" date="2023-06" db="EMBL/GenBank/DDBJ databases">
        <title>Whole genome sequence of Oscillatoria calcuttensis NRMC-F 0142.</title>
        <authorList>
            <person name="Shakena Fathima T."/>
            <person name="Muralitharan G."/>
            <person name="Thajuddin N."/>
        </authorList>
    </citation>
    <scope>NUCLEOTIDE SEQUENCE [LARGE SCALE GENOMIC DNA]</scope>
    <source>
        <strain evidence="1 2">NRMC-F 0142</strain>
    </source>
</reference>
<evidence type="ECO:0000313" key="2">
    <source>
        <dbReference type="Proteomes" id="UP001230986"/>
    </source>
</evidence>
<proteinExistence type="predicted"/>
<gene>
    <name evidence="1" type="ORF">QQ055_00130</name>
</gene>
<dbReference type="RefSeq" id="WP_286004003.1">
    <property type="nucleotide sequence ID" value="NZ_JASVEJ010000001.1"/>
</dbReference>
<comment type="caution">
    <text evidence="1">The sequence shown here is derived from an EMBL/GenBank/DDBJ whole genome shotgun (WGS) entry which is preliminary data.</text>
</comment>
<dbReference type="EMBL" id="JASVEJ010000001">
    <property type="protein sequence ID" value="MDL5055895.1"/>
    <property type="molecule type" value="Genomic_DNA"/>
</dbReference>
<keyword evidence="2" id="KW-1185">Reference proteome</keyword>
<organism evidence="1 2">
    <name type="scientific">Geitlerinema calcuttense NRMC-F 0142</name>
    <dbReference type="NCBI Taxonomy" id="2922238"/>
    <lineage>
        <taxon>Bacteria</taxon>
        <taxon>Bacillati</taxon>
        <taxon>Cyanobacteriota</taxon>
        <taxon>Cyanophyceae</taxon>
        <taxon>Geitlerinematales</taxon>
        <taxon>Geitlerinemataceae</taxon>
        <taxon>Geitlerinema</taxon>
    </lineage>
</organism>
<protein>
    <submittedName>
        <fullName evidence="1">Uncharacterized protein</fullName>
    </submittedName>
</protein>